<gene>
    <name evidence="6" type="ORF">H1Rhizo251420_000001</name>
</gene>
<evidence type="ECO:0000256" key="4">
    <source>
        <dbReference type="RuleBase" id="RU363062"/>
    </source>
</evidence>
<dbReference type="CDD" id="cd23179">
    <property type="entry name" value="ps_ssRNAv_Tolivirales_RdRp"/>
    <property type="match status" value="1"/>
</dbReference>
<dbReference type="InterPro" id="IPR043128">
    <property type="entry name" value="Rev_trsase/Diguanyl_cyclase"/>
</dbReference>
<reference evidence="6" key="1">
    <citation type="submission" date="2019-05" db="EMBL/GenBank/DDBJ databases">
        <title>Metatranscriptomic reconstruction reveals RNA viruses with the potential to shape carbon cycling in soil.</title>
        <authorList>
            <person name="Starr E.P."/>
            <person name="Nuccio E."/>
            <person name="Pett-Ridge J."/>
            <person name="Banfield J.F."/>
            <person name="Firestone M.K."/>
        </authorList>
    </citation>
    <scope>NUCLEOTIDE SEQUENCE</scope>
    <source>
        <strain evidence="6">H1_Rhizo_25_scaffold_1420</strain>
    </source>
</reference>
<keyword evidence="4" id="KW-0547">Nucleotide-binding</keyword>
<feature type="domain" description="RdRp catalytic" evidence="5">
    <location>
        <begin position="168"/>
        <end position="282"/>
    </location>
</feature>
<comment type="catalytic activity">
    <reaction evidence="4">
        <text>RNA(n) + a ribonucleoside 5'-triphosphate = RNA(n+1) + diphosphate</text>
        <dbReference type="Rhea" id="RHEA:21248"/>
        <dbReference type="Rhea" id="RHEA-COMP:14527"/>
        <dbReference type="Rhea" id="RHEA-COMP:17342"/>
        <dbReference type="ChEBI" id="CHEBI:33019"/>
        <dbReference type="ChEBI" id="CHEBI:61557"/>
        <dbReference type="ChEBI" id="CHEBI:140395"/>
        <dbReference type="EC" id="2.7.7.48"/>
    </reaction>
</comment>
<dbReference type="Gene3D" id="3.30.70.270">
    <property type="match status" value="1"/>
</dbReference>
<evidence type="ECO:0000313" key="6">
    <source>
        <dbReference type="EMBL" id="QDH88579.1"/>
    </source>
</evidence>
<evidence type="ECO:0000256" key="3">
    <source>
        <dbReference type="ARBA" id="ARBA00022953"/>
    </source>
</evidence>
<dbReference type="EC" id="2.7.7.48" evidence="4"/>
<dbReference type="GO" id="GO:0039694">
    <property type="term" value="P:viral RNA genome replication"/>
    <property type="evidence" value="ECO:0007669"/>
    <property type="project" value="InterPro"/>
</dbReference>
<dbReference type="GO" id="GO:0003968">
    <property type="term" value="F:RNA-directed RNA polymerase activity"/>
    <property type="evidence" value="ECO:0007669"/>
    <property type="project" value="UniProtKB-KW"/>
</dbReference>
<dbReference type="Pfam" id="PF00998">
    <property type="entry name" value="RdRP_3"/>
    <property type="match status" value="1"/>
</dbReference>
<accession>A0A514D4P2</accession>
<dbReference type="InterPro" id="IPR002166">
    <property type="entry name" value="RNA_pol_HCV"/>
</dbReference>
<protein>
    <recommendedName>
        <fullName evidence="4">RNA-directed RNA polymerase</fullName>
        <ecNumber evidence="4">2.7.7.48</ecNumber>
    </recommendedName>
</protein>
<organism evidence="6">
    <name type="scientific">Riboviria sp</name>
    <dbReference type="NCBI Taxonomy" id="2585031"/>
    <lineage>
        <taxon>Viruses</taxon>
        <taxon>Riboviria</taxon>
    </lineage>
</organism>
<name>A0A514D4P2_9VIRU</name>
<dbReference type="SUPFAM" id="SSF56672">
    <property type="entry name" value="DNA/RNA polymerases"/>
    <property type="match status" value="1"/>
</dbReference>
<keyword evidence="1 4" id="KW-0808">Transferase</keyword>
<evidence type="ECO:0000256" key="1">
    <source>
        <dbReference type="ARBA" id="ARBA00022679"/>
    </source>
</evidence>
<dbReference type="GO" id="GO:0000166">
    <property type="term" value="F:nucleotide binding"/>
    <property type="evidence" value="ECO:0007669"/>
    <property type="project" value="UniProtKB-KW"/>
</dbReference>
<keyword evidence="3 4" id="KW-0693">Viral RNA replication</keyword>
<dbReference type="InterPro" id="IPR007094">
    <property type="entry name" value="RNA-dir_pol_PSvirus"/>
</dbReference>
<dbReference type="PROSITE" id="PS50507">
    <property type="entry name" value="RDRP_SSRNA_POS"/>
    <property type="match status" value="1"/>
</dbReference>
<dbReference type="EMBL" id="MN034193">
    <property type="protein sequence ID" value="QDH88579.1"/>
    <property type="molecule type" value="Genomic_DNA"/>
</dbReference>
<dbReference type="InterPro" id="IPR043502">
    <property type="entry name" value="DNA/RNA_pol_sf"/>
</dbReference>
<evidence type="ECO:0000259" key="5">
    <source>
        <dbReference type="PROSITE" id="PS50507"/>
    </source>
</evidence>
<keyword evidence="4 6" id="KW-0696">RNA-directed RNA polymerase</keyword>
<evidence type="ECO:0000256" key="2">
    <source>
        <dbReference type="ARBA" id="ARBA00022695"/>
    </source>
</evidence>
<proteinExistence type="predicted"/>
<sequence length="475" mass="54280">MHAQCFCTEHASLARRVFVEQPRLGSERVEDLVATVDRAFKYVRRLDVLSLEDAVLALSVSKRKRYVEAAASIQQRPFNARDARVSLFVKADKLTGVGAEEKKPRAIQGRTPRFNVWIARYLKPIERRLCHFLGEARGVKRTRVFAKGLDNYGRAELIVAKAAEFANPVVVSLDASSFDASVGVTHLRCVHSIYEKCYPNNKEFRDLLKMQLNNVGVGSSGVKYHIRGNRMSGDVDTGMGNSLLNYVLVSTCARFMGIKKWDMLCDGDDALFFVEAGDCDFAQMCRVMLTYGFSLTGNEVRLDHHNYWDIEFCRSRPIRLDDGRWVLCRDPWRAVANFGVTNRFALVPPETYRRYLKGSAMCELFVSSELPMIGQLAWEVYNAVSGNAILDVEVRWRQGILIDKDLLKRRQYACPRVSWSVRRQVELAYGYTPAEQMQYESSCHDRVSRLWLPDEHVVDAVVAEVGGRRVYHWLH</sequence>
<keyword evidence="2 4" id="KW-0548">Nucleotidyltransferase</keyword>
<dbReference type="GO" id="GO:0003723">
    <property type="term" value="F:RNA binding"/>
    <property type="evidence" value="ECO:0007669"/>
    <property type="project" value="InterPro"/>
</dbReference>